<comment type="caution">
    <text evidence="2">The sequence shown here is derived from an EMBL/GenBank/DDBJ whole genome shotgun (WGS) entry which is preliminary data.</text>
</comment>
<dbReference type="EMBL" id="BMAO01038051">
    <property type="protein sequence ID" value="GFR22249.1"/>
    <property type="molecule type" value="Genomic_DNA"/>
</dbReference>
<dbReference type="AlphaFoldDB" id="A0A8X6IHF0"/>
<reference evidence="2" key="1">
    <citation type="submission" date="2020-07" db="EMBL/GenBank/DDBJ databases">
        <title>Multicomponent nature underlies the extraordinary mechanical properties of spider dragline silk.</title>
        <authorList>
            <person name="Kono N."/>
            <person name="Nakamura H."/>
            <person name="Mori M."/>
            <person name="Yoshida Y."/>
            <person name="Ohtoshi R."/>
            <person name="Malay A.D."/>
            <person name="Moran D.A.P."/>
            <person name="Tomita M."/>
            <person name="Numata K."/>
            <person name="Arakawa K."/>
        </authorList>
    </citation>
    <scope>NUCLEOTIDE SEQUENCE</scope>
</reference>
<dbReference type="Proteomes" id="UP000887116">
    <property type="component" value="Unassembled WGS sequence"/>
</dbReference>
<accession>A0A8X6IHF0</accession>
<name>A0A8X6IHF0_TRICU</name>
<organism evidence="2 3">
    <name type="scientific">Trichonephila clavata</name>
    <name type="common">Joro spider</name>
    <name type="synonym">Nephila clavata</name>
    <dbReference type="NCBI Taxonomy" id="2740835"/>
    <lineage>
        <taxon>Eukaryota</taxon>
        <taxon>Metazoa</taxon>
        <taxon>Ecdysozoa</taxon>
        <taxon>Arthropoda</taxon>
        <taxon>Chelicerata</taxon>
        <taxon>Arachnida</taxon>
        <taxon>Araneae</taxon>
        <taxon>Araneomorphae</taxon>
        <taxon>Entelegynae</taxon>
        <taxon>Araneoidea</taxon>
        <taxon>Nephilidae</taxon>
        <taxon>Trichonephila</taxon>
    </lineage>
</organism>
<dbReference type="OrthoDB" id="6437063at2759"/>
<evidence type="ECO:0000313" key="3">
    <source>
        <dbReference type="Proteomes" id="UP000887116"/>
    </source>
</evidence>
<feature type="coiled-coil region" evidence="1">
    <location>
        <begin position="598"/>
        <end position="625"/>
    </location>
</feature>
<evidence type="ECO:0000313" key="2">
    <source>
        <dbReference type="EMBL" id="GFR22249.1"/>
    </source>
</evidence>
<protein>
    <submittedName>
        <fullName evidence="2">Uncharacterized protein</fullName>
    </submittedName>
</protein>
<gene>
    <name evidence="2" type="primary">NCL1_09793</name>
    <name evidence="2" type="ORF">TNCT_331641</name>
</gene>
<evidence type="ECO:0000256" key="1">
    <source>
        <dbReference type="SAM" id="Coils"/>
    </source>
</evidence>
<sequence>MSGLSTQVSFEHVVFRKIDTNFVMDSSNSELNEEYSLHDKDSSGDSKTSISSGVSVDAVNFKEKSLGEENLFSEEYLRKMSVLQKFAKEEEQLKIAIAYGQCHSEDLKFSSPVLLSLHEQSEMYVANSVIFTWEVKWLMKKSDIIQLEEGVRNAFRWNWIERRDGNGDTIGTWCKKINVAGQAYYVFCNSLLKYGGEGFKAFTNHSKTVTHIKYSKCIRHSMTLSNYANSKNTDDLLETDARPLDIVTRKARQEVDVTNPEFHLPSKVISTGAEASTLLKKLSKNHPIAKEFQISLMKAYTNTAQHMKQKLPLKNSYLISFTALDPELKGKTSTILAFEKLSFMSHIFSDNEKSKVEAEIRLYQSDIDITKEMLYTSDESGNQVKCTIDKYWSKVFNLKDDFTNDYKYPTLAKLVKACLSCFHVPLVESAFNLMDTLVTDYRTSLKIDSLDAVQTIKYDLMASKETSCEKYGSKNLMTDPIHKDLLLNMNRSWKTYQEDLKTCISDESPIKVSEKPSTLAEKQIASTSANLRKQQPILLDTDLLKKKIAEHTTLLQEARSGQKMKNVMCTNLQLAKTLQRIVGFPCKSKEANKKNQYSEAQRRSVRELLKKKKELSKRIFAERREIAKVDERILKLKKHILNEQKSDNQSSDRSLICDISSSNFEKLKRLIQNNEKLCDRVHLLSNIIQSLIPHSAKYQKDDKSLCELMLECEKISSCQFNDVKDIEKLLENISSVNL</sequence>
<keyword evidence="3" id="KW-1185">Reference proteome</keyword>
<proteinExistence type="predicted"/>
<keyword evidence="1" id="KW-0175">Coiled coil</keyword>